<feature type="region of interest" description="Disordered" evidence="1">
    <location>
        <begin position="25"/>
        <end position="77"/>
    </location>
</feature>
<dbReference type="AlphaFoldDB" id="X6LCS0"/>
<feature type="compositionally biased region" description="Low complexity" evidence="1">
    <location>
        <begin position="46"/>
        <end position="63"/>
    </location>
</feature>
<dbReference type="Proteomes" id="UP000023152">
    <property type="component" value="Unassembled WGS sequence"/>
</dbReference>
<organism evidence="2 3">
    <name type="scientific">Reticulomyxa filosa</name>
    <dbReference type="NCBI Taxonomy" id="46433"/>
    <lineage>
        <taxon>Eukaryota</taxon>
        <taxon>Sar</taxon>
        <taxon>Rhizaria</taxon>
        <taxon>Retaria</taxon>
        <taxon>Foraminifera</taxon>
        <taxon>Monothalamids</taxon>
        <taxon>Reticulomyxidae</taxon>
        <taxon>Reticulomyxa</taxon>
    </lineage>
</organism>
<evidence type="ECO:0000313" key="3">
    <source>
        <dbReference type="Proteomes" id="UP000023152"/>
    </source>
</evidence>
<sequence length="77" mass="8933">MEYLSDAKSKWNVYGNFEWKDFGPDLKKSIRPKDERKMDGAPLVTNQSQPNPNFNSNSNSNENKGAKEKEKNIWLNI</sequence>
<evidence type="ECO:0000256" key="1">
    <source>
        <dbReference type="SAM" id="MobiDB-lite"/>
    </source>
</evidence>
<feature type="compositionally biased region" description="Basic and acidic residues" evidence="1">
    <location>
        <begin position="25"/>
        <end position="39"/>
    </location>
</feature>
<protein>
    <submittedName>
        <fullName evidence="2">Uncharacterized protein</fullName>
    </submittedName>
</protein>
<comment type="caution">
    <text evidence="2">The sequence shown here is derived from an EMBL/GenBank/DDBJ whole genome shotgun (WGS) entry which is preliminary data.</text>
</comment>
<evidence type="ECO:0000313" key="2">
    <source>
        <dbReference type="EMBL" id="ETN99338.1"/>
    </source>
</evidence>
<accession>X6LCS0</accession>
<keyword evidence="3" id="KW-1185">Reference proteome</keyword>
<feature type="compositionally biased region" description="Basic and acidic residues" evidence="1">
    <location>
        <begin position="64"/>
        <end position="77"/>
    </location>
</feature>
<gene>
    <name evidence="2" type="ORF">RFI_38143</name>
</gene>
<dbReference type="EMBL" id="ASPP01044249">
    <property type="protein sequence ID" value="ETN99338.1"/>
    <property type="molecule type" value="Genomic_DNA"/>
</dbReference>
<proteinExistence type="predicted"/>
<name>X6LCS0_RETFI</name>
<reference evidence="2 3" key="1">
    <citation type="journal article" date="2013" name="Curr. Biol.">
        <title>The Genome of the Foraminiferan Reticulomyxa filosa.</title>
        <authorList>
            <person name="Glockner G."/>
            <person name="Hulsmann N."/>
            <person name="Schleicher M."/>
            <person name="Noegel A.A."/>
            <person name="Eichinger L."/>
            <person name="Gallinger C."/>
            <person name="Pawlowski J."/>
            <person name="Sierra R."/>
            <person name="Euteneuer U."/>
            <person name="Pillet L."/>
            <person name="Moustafa A."/>
            <person name="Platzer M."/>
            <person name="Groth M."/>
            <person name="Szafranski K."/>
            <person name="Schliwa M."/>
        </authorList>
    </citation>
    <scope>NUCLEOTIDE SEQUENCE [LARGE SCALE GENOMIC DNA]</scope>
</reference>